<dbReference type="SUPFAM" id="SSF56112">
    <property type="entry name" value="Protein kinase-like (PK-like)"/>
    <property type="match status" value="1"/>
</dbReference>
<accession>A0A015KCG8</accession>
<dbReference type="GO" id="GO:0004674">
    <property type="term" value="F:protein serine/threonine kinase activity"/>
    <property type="evidence" value="ECO:0007669"/>
    <property type="project" value="TreeGrafter"/>
</dbReference>
<dbReference type="EMBL" id="JEMT01011591">
    <property type="protein sequence ID" value="EXX77255.1"/>
    <property type="molecule type" value="Genomic_DNA"/>
</dbReference>
<dbReference type="InterPro" id="IPR001245">
    <property type="entry name" value="Ser-Thr/Tyr_kinase_cat_dom"/>
</dbReference>
<dbReference type="InterPro" id="IPR011009">
    <property type="entry name" value="Kinase-like_dom_sf"/>
</dbReference>
<evidence type="ECO:0000259" key="3">
    <source>
        <dbReference type="PROSITE" id="PS50011"/>
    </source>
</evidence>
<evidence type="ECO:0000256" key="2">
    <source>
        <dbReference type="ARBA" id="ARBA00022840"/>
    </source>
</evidence>
<dbReference type="Proteomes" id="UP000022910">
    <property type="component" value="Unassembled WGS sequence"/>
</dbReference>
<proteinExistence type="predicted"/>
<dbReference type="GO" id="GO:0005524">
    <property type="term" value="F:ATP binding"/>
    <property type="evidence" value="ECO:0007669"/>
    <property type="project" value="UniProtKB-KW"/>
</dbReference>
<keyword evidence="1" id="KW-0547">Nucleotide-binding</keyword>
<gene>
    <name evidence="4" type="ORF">RirG_025480</name>
</gene>
<dbReference type="HOGENOM" id="CLU_007532_1_0_1"/>
<keyword evidence="5" id="KW-1185">Reference proteome</keyword>
<evidence type="ECO:0000313" key="4">
    <source>
        <dbReference type="EMBL" id="EXX77255.1"/>
    </source>
</evidence>
<comment type="caution">
    <text evidence="4">The sequence shown here is derived from an EMBL/GenBank/DDBJ whole genome shotgun (WGS) entry which is preliminary data.</text>
</comment>
<dbReference type="AlphaFoldDB" id="A0A015KCG8"/>
<sequence>MSLEENIEENIQLINKYDTIFGVFKILDYDLNLEERRAKYKKYDHIICEKCNNYIYKQYYYCTVCYNKETDAIKKNHMKLGSDSKIFNTFDYNLNLEERKAKYEKYNFVVCENCNKEINNPYYFCAYCYDKETDTIKKNHMKFGSDFKFFNFFDYNLNSEERKAKYEKYDLVVCEKCNNEIDEQYYNCNYCYNNQMIINRCKVCFIGNNDDCCSFYEFKKFLENLSEWINENNVFKTSKIGISDYDLDEEDRREKYKNFDYILCEKCNRKYHYNYCYECFDEKIRELKELSPKLQDYENFYLKVYKKETKELRELKELQSILIDYKNIYFELNSNLGIFKQIRKKFENTKYYVLDKKILINNIRYNGVHNCWRKLRSYCCDCYDGEIDIIEKKRMEFGKCKECLKIHGDSDGCSSCNPKHFQRDFDKWTSRNEIIDKLIQENQNIGRKYGLLEWISYDKFKNINYIAKGGFAKVYSAIWLDGPIKKWSQLSNYWKRNESTKIALKVLNNSKNISGDFLNEIKFLNEVSGYMCIIKCFGITQDPITNNYALVLQYMENGDLRKYLKRTANMITWDQRLNKIYDICLALNNIHVHGLIHKDLHPGNIFIGSTFAYIGDFGFCIPANEILSNSTKKNIYGVMPYMAPEILRGKPHTLASDVYSLGVIINEIITVIPPFNNQPHDHFLALDICRGLRPNIREETPTSLKELIKKCWDANPENRPTSEEVFHTLSYHLNAYKSMPLKRLSYNLQVNETRPRLSYKLNESTNNLLLKIQIDEKHPKAIYTGRLLNFQNLPEPINCTNQQEFISSRYTRRIRTGQVNTFHSDKCSDCIIMDID</sequence>
<protein>
    <submittedName>
        <fullName evidence="4">Cdc15p</fullName>
    </submittedName>
</protein>
<dbReference type="InterPro" id="IPR000719">
    <property type="entry name" value="Prot_kinase_dom"/>
</dbReference>
<evidence type="ECO:0000256" key="1">
    <source>
        <dbReference type="ARBA" id="ARBA00022741"/>
    </source>
</evidence>
<feature type="domain" description="Protein kinase" evidence="3">
    <location>
        <begin position="460"/>
        <end position="735"/>
    </location>
</feature>
<keyword evidence="2" id="KW-0067">ATP-binding</keyword>
<dbReference type="InterPro" id="IPR051681">
    <property type="entry name" value="Ser/Thr_Kinases-Pseudokinases"/>
</dbReference>
<name>A0A015KCG8_RHIIW</name>
<evidence type="ECO:0000313" key="5">
    <source>
        <dbReference type="Proteomes" id="UP000022910"/>
    </source>
</evidence>
<dbReference type="SMR" id="A0A015KCG8"/>
<dbReference type="Gene3D" id="1.10.510.10">
    <property type="entry name" value="Transferase(Phosphotransferase) domain 1"/>
    <property type="match status" value="1"/>
</dbReference>
<reference evidence="4 5" key="1">
    <citation type="submission" date="2014-02" db="EMBL/GenBank/DDBJ databases">
        <title>Single nucleus genome sequencing reveals high similarity among nuclei of an endomycorrhizal fungus.</title>
        <authorList>
            <person name="Lin K."/>
            <person name="Geurts R."/>
            <person name="Zhang Z."/>
            <person name="Limpens E."/>
            <person name="Saunders D.G."/>
            <person name="Mu D."/>
            <person name="Pang E."/>
            <person name="Cao H."/>
            <person name="Cha H."/>
            <person name="Lin T."/>
            <person name="Zhou Q."/>
            <person name="Shang Y."/>
            <person name="Li Y."/>
            <person name="Ivanov S."/>
            <person name="Sharma T."/>
            <person name="Velzen R.V."/>
            <person name="Ruijter N.D."/>
            <person name="Aanen D.K."/>
            <person name="Win J."/>
            <person name="Kamoun S."/>
            <person name="Bisseling T."/>
            <person name="Huang S."/>
        </authorList>
    </citation>
    <scope>NUCLEOTIDE SEQUENCE [LARGE SCALE GENOMIC DNA]</scope>
    <source>
        <strain evidence="5">DAOM197198w</strain>
    </source>
</reference>
<dbReference type="Pfam" id="PF07714">
    <property type="entry name" value="PK_Tyr_Ser-Thr"/>
    <property type="match status" value="1"/>
</dbReference>
<dbReference type="PROSITE" id="PS50011">
    <property type="entry name" value="PROTEIN_KINASE_DOM"/>
    <property type="match status" value="1"/>
</dbReference>
<dbReference type="PRINTS" id="PR00109">
    <property type="entry name" value="TYRKINASE"/>
</dbReference>
<dbReference type="PANTHER" id="PTHR44329">
    <property type="entry name" value="SERINE/THREONINE-PROTEIN KINASE TNNI3K-RELATED"/>
    <property type="match status" value="1"/>
</dbReference>
<organism evidence="4 5">
    <name type="scientific">Rhizophagus irregularis (strain DAOM 197198w)</name>
    <name type="common">Glomus intraradices</name>
    <dbReference type="NCBI Taxonomy" id="1432141"/>
    <lineage>
        <taxon>Eukaryota</taxon>
        <taxon>Fungi</taxon>
        <taxon>Fungi incertae sedis</taxon>
        <taxon>Mucoromycota</taxon>
        <taxon>Glomeromycotina</taxon>
        <taxon>Glomeromycetes</taxon>
        <taxon>Glomerales</taxon>
        <taxon>Glomeraceae</taxon>
        <taxon>Rhizophagus</taxon>
    </lineage>
</organism>
<dbReference type="PANTHER" id="PTHR44329:SF298">
    <property type="entry name" value="MIXED LINEAGE KINASE DOMAIN-LIKE PROTEIN"/>
    <property type="match status" value="1"/>
</dbReference>